<organism evidence="1 2">
    <name type="scientific">Tribonema minus</name>
    <dbReference type="NCBI Taxonomy" id="303371"/>
    <lineage>
        <taxon>Eukaryota</taxon>
        <taxon>Sar</taxon>
        <taxon>Stramenopiles</taxon>
        <taxon>Ochrophyta</taxon>
        <taxon>PX clade</taxon>
        <taxon>Xanthophyceae</taxon>
        <taxon>Tribonematales</taxon>
        <taxon>Tribonemataceae</taxon>
        <taxon>Tribonema</taxon>
    </lineage>
</organism>
<sequence>MTEYYSALGAAQAPIILGQYSLGLQKQLWIITRSDGYNRVCDRVQWRGWSSTLGSLARTVSRPFSVLRRGLFKLFEPETPAPAAMEAAAAAVDSAADAAADLIVIDEAEASLPAVAAAAAGPEAALPAAAAGSDPPILWEDDDRLAPYTVVEHEGAIYKYYVIVEHPTDNTKLLAFCKLLPIKLDSRKRDIVHHRKFDKASNSNLWGHLQATFPDLCARLR</sequence>
<evidence type="ECO:0000313" key="2">
    <source>
        <dbReference type="Proteomes" id="UP000664859"/>
    </source>
</evidence>
<accession>A0A835ZCQ4</accession>
<dbReference type="AlphaFoldDB" id="A0A835ZCQ4"/>
<dbReference type="EMBL" id="JAFCMP010000046">
    <property type="protein sequence ID" value="KAG5189757.1"/>
    <property type="molecule type" value="Genomic_DNA"/>
</dbReference>
<keyword evidence="2" id="KW-1185">Reference proteome</keyword>
<reference evidence="1" key="1">
    <citation type="submission" date="2021-02" db="EMBL/GenBank/DDBJ databases">
        <title>First Annotated Genome of the Yellow-green Alga Tribonema minus.</title>
        <authorList>
            <person name="Mahan K.M."/>
        </authorList>
    </citation>
    <scope>NUCLEOTIDE SEQUENCE</scope>
    <source>
        <strain evidence="1">UTEX B ZZ1240</strain>
    </source>
</reference>
<dbReference type="Proteomes" id="UP000664859">
    <property type="component" value="Unassembled WGS sequence"/>
</dbReference>
<comment type="caution">
    <text evidence="1">The sequence shown here is derived from an EMBL/GenBank/DDBJ whole genome shotgun (WGS) entry which is preliminary data.</text>
</comment>
<protein>
    <submittedName>
        <fullName evidence="1">Uncharacterized protein</fullName>
    </submittedName>
</protein>
<name>A0A835ZCQ4_9STRA</name>
<evidence type="ECO:0000313" key="1">
    <source>
        <dbReference type="EMBL" id="KAG5189757.1"/>
    </source>
</evidence>
<gene>
    <name evidence="1" type="ORF">JKP88DRAFT_243257</name>
</gene>
<proteinExistence type="predicted"/>